<feature type="signal peptide" evidence="1">
    <location>
        <begin position="1"/>
        <end position="22"/>
    </location>
</feature>
<evidence type="ECO:0000256" key="1">
    <source>
        <dbReference type="SAM" id="SignalP"/>
    </source>
</evidence>
<dbReference type="Proteomes" id="UP000559010">
    <property type="component" value="Unassembled WGS sequence"/>
</dbReference>
<protein>
    <recommendedName>
        <fullName evidence="4">Lipocalin-like protein</fullName>
    </recommendedName>
</protein>
<dbReference type="AlphaFoldDB" id="A0A848ITC3"/>
<comment type="caution">
    <text evidence="2">The sequence shown here is derived from an EMBL/GenBank/DDBJ whole genome shotgun (WGS) entry which is preliminary data.</text>
</comment>
<organism evidence="2 3">
    <name type="scientific">Marinigracilibium pacificum</name>
    <dbReference type="NCBI Taxonomy" id="2729599"/>
    <lineage>
        <taxon>Bacteria</taxon>
        <taxon>Pseudomonadati</taxon>
        <taxon>Bacteroidota</taxon>
        <taxon>Cytophagia</taxon>
        <taxon>Cytophagales</taxon>
        <taxon>Flammeovirgaceae</taxon>
        <taxon>Marinigracilibium</taxon>
    </lineage>
</organism>
<dbReference type="PROSITE" id="PS51257">
    <property type="entry name" value="PROKAR_LIPOPROTEIN"/>
    <property type="match status" value="1"/>
</dbReference>
<accession>A0A848ITC3</accession>
<reference evidence="2 3" key="1">
    <citation type="submission" date="2020-04" db="EMBL/GenBank/DDBJ databases">
        <title>Flammeovirgaceae bacterium KN852 isolated from deep sea.</title>
        <authorList>
            <person name="Zhang D.-C."/>
        </authorList>
    </citation>
    <scope>NUCLEOTIDE SEQUENCE [LARGE SCALE GENOMIC DNA]</scope>
    <source>
        <strain evidence="2 3">KN852</strain>
    </source>
</reference>
<evidence type="ECO:0000313" key="2">
    <source>
        <dbReference type="EMBL" id="NMM47597.1"/>
    </source>
</evidence>
<sequence>MNFFKQLFAISLIALYAIMVSCGNKDNNPSPADQFIRKMTVGNWKITEFKDSGNIATANYNGYFFMFNPDGSIMASNGLNAFSGSWNLITNPSDGDDDKLDELDLEIKFNQENEFDNLTLVWDILYENQNRFDLGIENDSNESLRFEKL</sequence>
<name>A0A848ITC3_9BACT</name>
<dbReference type="EMBL" id="JABBNU010000002">
    <property type="protein sequence ID" value="NMM47597.1"/>
    <property type="molecule type" value="Genomic_DNA"/>
</dbReference>
<proteinExistence type="predicted"/>
<keyword evidence="1" id="KW-0732">Signal</keyword>
<evidence type="ECO:0000313" key="3">
    <source>
        <dbReference type="Proteomes" id="UP000559010"/>
    </source>
</evidence>
<keyword evidence="3" id="KW-1185">Reference proteome</keyword>
<evidence type="ECO:0008006" key="4">
    <source>
        <dbReference type="Google" id="ProtNLM"/>
    </source>
</evidence>
<feature type="chain" id="PRO_5032324376" description="Lipocalin-like protein" evidence="1">
    <location>
        <begin position="23"/>
        <end position="149"/>
    </location>
</feature>
<gene>
    <name evidence="2" type="ORF">HH304_04235</name>
</gene>
<dbReference type="RefSeq" id="WP_169678217.1">
    <property type="nucleotide sequence ID" value="NZ_JABBNU010000002.1"/>
</dbReference>